<feature type="domain" description="DDE-1" evidence="2">
    <location>
        <begin position="1"/>
        <end position="59"/>
    </location>
</feature>
<feature type="region of interest" description="Disordered" evidence="1">
    <location>
        <begin position="111"/>
        <end position="148"/>
    </location>
</feature>
<dbReference type="GO" id="GO:0003676">
    <property type="term" value="F:nucleic acid binding"/>
    <property type="evidence" value="ECO:0007669"/>
    <property type="project" value="InterPro"/>
</dbReference>
<evidence type="ECO:0000259" key="2">
    <source>
        <dbReference type="Pfam" id="PF03184"/>
    </source>
</evidence>
<dbReference type="EMBL" id="CAKLBY020000258">
    <property type="protein sequence ID" value="CAK7940536.1"/>
    <property type="molecule type" value="Genomic_DNA"/>
</dbReference>
<dbReference type="InterPro" id="IPR004875">
    <property type="entry name" value="DDE_SF_endonuclease_dom"/>
</dbReference>
<proteinExistence type="predicted"/>
<name>A0AAV1V0W1_9STRA</name>
<sequence>MDAGIIRNFKLKYKAKFVQWILDMVTSGTEDKKLDVLSASRMVVKSWAEVRPESIRHRWIHTGIVSGVMAAVLRRQDEPSRPNDLSILANLIDILSLCDGMGADDYLERDNNLEEWEPESGATATSEPFLRDDDSDGDKIPSSLIATR</sequence>
<comment type="caution">
    <text evidence="3">The sequence shown here is derived from an EMBL/GenBank/DDBJ whole genome shotgun (WGS) entry which is preliminary data.</text>
</comment>
<evidence type="ECO:0000256" key="1">
    <source>
        <dbReference type="SAM" id="MobiDB-lite"/>
    </source>
</evidence>
<accession>A0AAV1V0W1</accession>
<dbReference type="Proteomes" id="UP001162060">
    <property type="component" value="Unassembled WGS sequence"/>
</dbReference>
<organism evidence="3 4">
    <name type="scientific">Peronospora matthiolae</name>
    <dbReference type="NCBI Taxonomy" id="2874970"/>
    <lineage>
        <taxon>Eukaryota</taxon>
        <taxon>Sar</taxon>
        <taxon>Stramenopiles</taxon>
        <taxon>Oomycota</taxon>
        <taxon>Peronosporomycetes</taxon>
        <taxon>Peronosporales</taxon>
        <taxon>Peronosporaceae</taxon>
        <taxon>Peronospora</taxon>
    </lineage>
</organism>
<reference evidence="3" key="1">
    <citation type="submission" date="2024-01" db="EMBL/GenBank/DDBJ databases">
        <authorList>
            <person name="Webb A."/>
        </authorList>
    </citation>
    <scope>NUCLEOTIDE SEQUENCE</scope>
    <source>
        <strain evidence="3">Pm1</strain>
    </source>
</reference>
<dbReference type="Pfam" id="PF03184">
    <property type="entry name" value="DDE_1"/>
    <property type="match status" value="1"/>
</dbReference>
<protein>
    <recommendedName>
        <fullName evidence="2">DDE-1 domain-containing protein</fullName>
    </recommendedName>
</protein>
<evidence type="ECO:0000313" key="3">
    <source>
        <dbReference type="EMBL" id="CAK7940536.1"/>
    </source>
</evidence>
<evidence type="ECO:0000313" key="4">
    <source>
        <dbReference type="Proteomes" id="UP001162060"/>
    </source>
</evidence>
<gene>
    <name evidence="3" type="ORF">PM001_LOCUS25686</name>
</gene>
<dbReference type="AlphaFoldDB" id="A0AAV1V0W1"/>